<feature type="compositionally biased region" description="Low complexity" evidence="1">
    <location>
        <begin position="172"/>
        <end position="182"/>
    </location>
</feature>
<name>D7L0C8_ARALL</name>
<protein>
    <submittedName>
        <fullName evidence="2">Uncharacterized protein</fullName>
    </submittedName>
</protein>
<sequence length="250" mass="28160">MAIFVEALIFSCKTGTPPQSKNVLLSICEEQKSSFHLGFMRDWKRLEVEKTNPKITVKVKCHYSGCFKTEGGVLSYGDGKVDVLEVDSLTIFEDVAMHLVAKDSNLIGKMWFKLPFEDVSDRIPLWENVEENKKKLVAKARWMGEVDIYFEKPIEFSLNEEVTEPANKESTDTTTATKKASKAAGVKVRNKRKLVTKEVVCQDEDSDGQRSDAGLSESSDSDMEADIAEEEAVNVEEEEIAVFNSHNYEE</sequence>
<organism evidence="3">
    <name type="scientific">Arabidopsis lyrata subsp. lyrata</name>
    <name type="common">Lyre-leaved rock-cress</name>
    <dbReference type="NCBI Taxonomy" id="81972"/>
    <lineage>
        <taxon>Eukaryota</taxon>
        <taxon>Viridiplantae</taxon>
        <taxon>Streptophyta</taxon>
        <taxon>Embryophyta</taxon>
        <taxon>Tracheophyta</taxon>
        <taxon>Spermatophyta</taxon>
        <taxon>Magnoliopsida</taxon>
        <taxon>eudicotyledons</taxon>
        <taxon>Gunneridae</taxon>
        <taxon>Pentapetalae</taxon>
        <taxon>rosids</taxon>
        <taxon>malvids</taxon>
        <taxon>Brassicales</taxon>
        <taxon>Brassicaceae</taxon>
        <taxon>Camelineae</taxon>
        <taxon>Arabidopsis</taxon>
    </lineage>
</organism>
<dbReference type="Gramene" id="fgenesh1_pg.C_scaffold_3000220">
    <property type="protein sequence ID" value="fgenesh1_pg.C_scaffold_3000220"/>
    <property type="gene ID" value="fgenesh1_pg.C_scaffold_3000220"/>
</dbReference>
<feature type="region of interest" description="Disordered" evidence="1">
    <location>
        <begin position="198"/>
        <end position="231"/>
    </location>
</feature>
<dbReference type="Proteomes" id="UP000008694">
    <property type="component" value="Unassembled WGS sequence"/>
</dbReference>
<accession>D7L0C8</accession>
<evidence type="ECO:0000313" key="2">
    <source>
        <dbReference type="EMBL" id="EFH60613.1"/>
    </source>
</evidence>
<dbReference type="AlphaFoldDB" id="D7L0C8"/>
<reference evidence="3" key="1">
    <citation type="journal article" date="2011" name="Nat. Genet.">
        <title>The Arabidopsis lyrata genome sequence and the basis of rapid genome size change.</title>
        <authorList>
            <person name="Hu T.T."/>
            <person name="Pattyn P."/>
            <person name="Bakker E.G."/>
            <person name="Cao J."/>
            <person name="Cheng J.-F."/>
            <person name="Clark R.M."/>
            <person name="Fahlgren N."/>
            <person name="Fawcett J.A."/>
            <person name="Grimwood J."/>
            <person name="Gundlach H."/>
            <person name="Haberer G."/>
            <person name="Hollister J.D."/>
            <person name="Ossowski S."/>
            <person name="Ottilar R.P."/>
            <person name="Salamov A.A."/>
            <person name="Schneeberger K."/>
            <person name="Spannagl M."/>
            <person name="Wang X."/>
            <person name="Yang L."/>
            <person name="Nasrallah M.E."/>
            <person name="Bergelson J."/>
            <person name="Carrington J.C."/>
            <person name="Gaut B.S."/>
            <person name="Schmutz J."/>
            <person name="Mayer K.F.X."/>
            <person name="Van de Peer Y."/>
            <person name="Grigoriev I.V."/>
            <person name="Nordborg M."/>
            <person name="Weigel D."/>
            <person name="Guo Y.-L."/>
        </authorList>
    </citation>
    <scope>NUCLEOTIDE SEQUENCE [LARGE SCALE GENOMIC DNA]</scope>
    <source>
        <strain evidence="3">cv. MN47</strain>
    </source>
</reference>
<feature type="region of interest" description="Disordered" evidence="1">
    <location>
        <begin position="163"/>
        <end position="182"/>
    </location>
</feature>
<evidence type="ECO:0000256" key="1">
    <source>
        <dbReference type="SAM" id="MobiDB-lite"/>
    </source>
</evidence>
<proteinExistence type="predicted"/>
<dbReference type="EMBL" id="GL348715">
    <property type="protein sequence ID" value="EFH60613.1"/>
    <property type="molecule type" value="Genomic_DNA"/>
</dbReference>
<dbReference type="HOGENOM" id="CLU_1112633_0_0_1"/>
<gene>
    <name evidence="2" type="ORF">ARALYDRAFT_340457</name>
</gene>
<feature type="compositionally biased region" description="Acidic residues" evidence="1">
    <location>
        <begin position="219"/>
        <end position="231"/>
    </location>
</feature>
<evidence type="ECO:0000313" key="3">
    <source>
        <dbReference type="Proteomes" id="UP000008694"/>
    </source>
</evidence>
<keyword evidence="3" id="KW-1185">Reference proteome</keyword>